<dbReference type="SUPFAM" id="SSF53448">
    <property type="entry name" value="Nucleotide-diphospho-sugar transferases"/>
    <property type="match status" value="1"/>
</dbReference>
<gene>
    <name evidence="2" type="primary">nboR</name>
    <name evidence="2" type="ORF">Pla100_44410</name>
</gene>
<evidence type="ECO:0000313" key="3">
    <source>
        <dbReference type="Proteomes" id="UP000316213"/>
    </source>
</evidence>
<dbReference type="GO" id="GO:0016779">
    <property type="term" value="F:nucleotidyltransferase activity"/>
    <property type="evidence" value="ECO:0007669"/>
    <property type="project" value="UniProtKB-ARBA"/>
</dbReference>
<organism evidence="2 3">
    <name type="scientific">Neorhodopirellula pilleata</name>
    <dbReference type="NCBI Taxonomy" id="2714738"/>
    <lineage>
        <taxon>Bacteria</taxon>
        <taxon>Pseudomonadati</taxon>
        <taxon>Planctomycetota</taxon>
        <taxon>Planctomycetia</taxon>
        <taxon>Pirellulales</taxon>
        <taxon>Pirellulaceae</taxon>
        <taxon>Neorhodopirellula</taxon>
    </lineage>
</organism>
<evidence type="ECO:0000259" key="1">
    <source>
        <dbReference type="Pfam" id="PF12804"/>
    </source>
</evidence>
<dbReference type="InterPro" id="IPR025877">
    <property type="entry name" value="MobA-like_NTP_Trfase"/>
</dbReference>
<comment type="caution">
    <text evidence="2">The sequence shown here is derived from an EMBL/GenBank/DDBJ whole genome shotgun (WGS) entry which is preliminary data.</text>
</comment>
<dbReference type="EMBL" id="SJPM01000010">
    <property type="protein sequence ID" value="TWT93124.1"/>
    <property type="molecule type" value="Genomic_DNA"/>
</dbReference>
<reference evidence="2 3" key="1">
    <citation type="submission" date="2019-02" db="EMBL/GenBank/DDBJ databases">
        <title>Deep-cultivation of Planctomycetes and their phenomic and genomic characterization uncovers novel biology.</title>
        <authorList>
            <person name="Wiegand S."/>
            <person name="Jogler M."/>
            <person name="Boedeker C."/>
            <person name="Pinto D."/>
            <person name="Vollmers J."/>
            <person name="Rivas-Marin E."/>
            <person name="Kohn T."/>
            <person name="Peeters S.H."/>
            <person name="Heuer A."/>
            <person name="Rast P."/>
            <person name="Oberbeckmann S."/>
            <person name="Bunk B."/>
            <person name="Jeske O."/>
            <person name="Meyerdierks A."/>
            <person name="Storesund J.E."/>
            <person name="Kallscheuer N."/>
            <person name="Luecker S."/>
            <person name="Lage O.M."/>
            <person name="Pohl T."/>
            <person name="Merkel B.J."/>
            <person name="Hornburger P."/>
            <person name="Mueller R.-W."/>
            <person name="Bruemmer F."/>
            <person name="Labrenz M."/>
            <person name="Spormann A.M."/>
            <person name="Op Den Camp H."/>
            <person name="Overmann J."/>
            <person name="Amann R."/>
            <person name="Jetten M.S.M."/>
            <person name="Mascher T."/>
            <person name="Medema M.H."/>
            <person name="Devos D.P."/>
            <person name="Kaster A.-K."/>
            <person name="Ovreas L."/>
            <person name="Rohde M."/>
            <person name="Galperin M.Y."/>
            <person name="Jogler C."/>
        </authorList>
    </citation>
    <scope>NUCLEOTIDE SEQUENCE [LARGE SCALE GENOMIC DNA]</scope>
    <source>
        <strain evidence="2 3">Pla100</strain>
    </source>
</reference>
<protein>
    <submittedName>
        <fullName evidence="2">Nicotine blue oxidoreductase</fullName>
        <ecNumber evidence="2">1.1.1.328</ecNumber>
    </submittedName>
</protein>
<dbReference type="GO" id="GO:0016491">
    <property type="term" value="F:oxidoreductase activity"/>
    <property type="evidence" value="ECO:0007669"/>
    <property type="project" value="UniProtKB-KW"/>
</dbReference>
<dbReference type="InterPro" id="IPR029044">
    <property type="entry name" value="Nucleotide-diphossugar_trans"/>
</dbReference>
<dbReference type="Pfam" id="PF12804">
    <property type="entry name" value="NTP_transf_3"/>
    <property type="match status" value="1"/>
</dbReference>
<feature type="domain" description="MobA-like NTP transferase" evidence="1">
    <location>
        <begin position="12"/>
        <end position="175"/>
    </location>
</feature>
<dbReference type="CDD" id="cd04182">
    <property type="entry name" value="GT_2_like_f"/>
    <property type="match status" value="1"/>
</dbReference>
<proteinExistence type="predicted"/>
<dbReference type="PANTHER" id="PTHR43777">
    <property type="entry name" value="MOLYBDENUM COFACTOR CYTIDYLYLTRANSFERASE"/>
    <property type="match status" value="1"/>
</dbReference>
<sequence>MLPPESPRPCNAILLAAGASRRLGRPKQLLPIGGRTLIEHAIDGLRQTSVDHIVVVMGARSDAITSVIVGRNDSRLRCVENKAWSTGQASSLSFGLSKARELHPQADTLVTLCDQPLIESSHYQLLIDTMRPGISVAATIYNSGGGVPACFAPEVIADLINDLQNEGAKRWIRRQPSSRVVQLRCNQPLIDIDTEEDYEAIESMIAMRAHQQDVP</sequence>
<dbReference type="Proteomes" id="UP000316213">
    <property type="component" value="Unassembled WGS sequence"/>
</dbReference>
<dbReference type="RefSeq" id="WP_197168123.1">
    <property type="nucleotide sequence ID" value="NZ_SJPM01000010.1"/>
</dbReference>
<evidence type="ECO:0000313" key="2">
    <source>
        <dbReference type="EMBL" id="TWT93124.1"/>
    </source>
</evidence>
<dbReference type="Gene3D" id="3.90.550.10">
    <property type="entry name" value="Spore Coat Polysaccharide Biosynthesis Protein SpsA, Chain A"/>
    <property type="match status" value="1"/>
</dbReference>
<name>A0A5C5ZZY2_9BACT</name>
<keyword evidence="3" id="KW-1185">Reference proteome</keyword>
<dbReference type="PANTHER" id="PTHR43777:SF1">
    <property type="entry name" value="MOLYBDENUM COFACTOR CYTIDYLYLTRANSFERASE"/>
    <property type="match status" value="1"/>
</dbReference>
<keyword evidence="2" id="KW-0560">Oxidoreductase</keyword>
<accession>A0A5C5ZZY2</accession>
<dbReference type="EC" id="1.1.1.328" evidence="2"/>
<dbReference type="AlphaFoldDB" id="A0A5C5ZZY2"/>